<reference evidence="5" key="1">
    <citation type="submission" date="2016-10" db="EMBL/GenBank/DDBJ databases">
        <authorList>
            <person name="Varghese N."/>
            <person name="Submissions S."/>
        </authorList>
    </citation>
    <scope>NUCLEOTIDE SEQUENCE [LARGE SCALE GENOMIC DNA]</scope>
    <source>
        <strain evidence="5">DSM 13234</strain>
    </source>
</reference>
<keyword evidence="5" id="KW-1185">Reference proteome</keyword>
<dbReference type="EMBL" id="FNWO01000003">
    <property type="protein sequence ID" value="SEH31177.1"/>
    <property type="molecule type" value="Genomic_DNA"/>
</dbReference>
<gene>
    <name evidence="4" type="ORF">SAMN04244559_01091</name>
</gene>
<sequence>MDISFNIKYDDGVRRFNGLDAYYGAQSLFAITQIMLICFNAFLNKEIVTKATAAKGFWLVAGPARKGSWEQLLHMVITDPHLISLAEEYGKQALYDLTKWAMGGAVGIPFILKNRKAKNIIKELRKKNEDLLEKLDDAVLRAHAPVKHQGLNVHIMSGRTVLMSFNHETLEFIETEVIEDETYVISLAVNRFNARTGTGRFIEAIDSISIPFWPYEELSERQKVALADNLAKVARGVYDPLNVIVSNVVSRDGRLKRYRLHGVAI</sequence>
<proteinExistence type="predicted"/>
<keyword evidence="2" id="KW-0812">Transmembrane</keyword>
<evidence type="ECO:0000313" key="5">
    <source>
        <dbReference type="Proteomes" id="UP000182983"/>
    </source>
</evidence>
<feature type="transmembrane region" description="Helical" evidence="2">
    <location>
        <begin position="21"/>
        <end position="43"/>
    </location>
</feature>
<name>A0A1H6H5R3_MAGFU</name>
<keyword evidence="1" id="KW-0175">Coiled coil</keyword>
<keyword evidence="2" id="KW-1133">Transmembrane helix</keyword>
<feature type="domain" description="DUF7946" evidence="3">
    <location>
        <begin position="5"/>
        <end position="173"/>
    </location>
</feature>
<protein>
    <recommendedName>
        <fullName evidence="3">DUF7946 domain-containing protein</fullName>
    </recommendedName>
</protein>
<dbReference type="InterPro" id="IPR057706">
    <property type="entry name" value="DUF7946"/>
</dbReference>
<dbReference type="AlphaFoldDB" id="A0A1H6H5R3"/>
<evidence type="ECO:0000259" key="3">
    <source>
        <dbReference type="Pfam" id="PF25678"/>
    </source>
</evidence>
<feature type="coiled-coil region" evidence="1">
    <location>
        <begin position="114"/>
        <end position="141"/>
    </location>
</feature>
<evidence type="ECO:0000256" key="2">
    <source>
        <dbReference type="SAM" id="Phobius"/>
    </source>
</evidence>
<dbReference type="Pfam" id="PF25678">
    <property type="entry name" value="DUF7946"/>
    <property type="match status" value="1"/>
</dbReference>
<evidence type="ECO:0000313" key="4">
    <source>
        <dbReference type="EMBL" id="SEH31177.1"/>
    </source>
</evidence>
<evidence type="ECO:0000256" key="1">
    <source>
        <dbReference type="SAM" id="Coils"/>
    </source>
</evidence>
<accession>A0A1H6H5R3</accession>
<dbReference type="OrthoDB" id="6943389at2"/>
<organism evidence="4 5">
    <name type="scientific">Magnetospirillum fulvum</name>
    <name type="common">Rhodospirillum fulvum</name>
    <dbReference type="NCBI Taxonomy" id="1082"/>
    <lineage>
        <taxon>Bacteria</taxon>
        <taxon>Pseudomonadati</taxon>
        <taxon>Pseudomonadota</taxon>
        <taxon>Alphaproteobacteria</taxon>
        <taxon>Rhodospirillales</taxon>
        <taxon>Rhodospirillaceae</taxon>
        <taxon>Magnetospirillum</taxon>
    </lineage>
</organism>
<keyword evidence="2" id="KW-0472">Membrane</keyword>
<dbReference type="Proteomes" id="UP000182983">
    <property type="component" value="Unassembled WGS sequence"/>
</dbReference>
<dbReference type="RefSeq" id="WP_139305496.1">
    <property type="nucleotide sequence ID" value="NZ_FNWO01000003.1"/>
</dbReference>